<dbReference type="GO" id="GO:0009279">
    <property type="term" value="C:cell outer membrane"/>
    <property type="evidence" value="ECO:0007669"/>
    <property type="project" value="UniProtKB-SubCell"/>
</dbReference>
<dbReference type="PANTHER" id="PTHR30329:SF21">
    <property type="entry name" value="LIPOPROTEIN YIAD-RELATED"/>
    <property type="match status" value="1"/>
</dbReference>
<evidence type="ECO:0000313" key="8">
    <source>
        <dbReference type="EMBL" id="SHJ20915.1"/>
    </source>
</evidence>
<feature type="region of interest" description="Disordered" evidence="5">
    <location>
        <begin position="346"/>
        <end position="365"/>
    </location>
</feature>
<dbReference type="STRING" id="192903.SAMN04488513_10332"/>
<organism evidence="8 9">
    <name type="scientific">Pseudozobellia thermophila</name>
    <dbReference type="NCBI Taxonomy" id="192903"/>
    <lineage>
        <taxon>Bacteria</taxon>
        <taxon>Pseudomonadati</taxon>
        <taxon>Bacteroidota</taxon>
        <taxon>Flavobacteriia</taxon>
        <taxon>Flavobacteriales</taxon>
        <taxon>Flavobacteriaceae</taxon>
        <taxon>Pseudozobellia</taxon>
    </lineage>
</organism>
<dbReference type="SUPFAM" id="SSF103088">
    <property type="entry name" value="OmpA-like"/>
    <property type="match status" value="1"/>
</dbReference>
<dbReference type="InterPro" id="IPR006664">
    <property type="entry name" value="OMP_bac"/>
</dbReference>
<protein>
    <submittedName>
        <fullName evidence="8">OmpA family protein</fullName>
    </submittedName>
</protein>
<reference evidence="9" key="1">
    <citation type="submission" date="2016-11" db="EMBL/GenBank/DDBJ databases">
        <authorList>
            <person name="Varghese N."/>
            <person name="Submissions S."/>
        </authorList>
    </citation>
    <scope>NUCLEOTIDE SEQUENCE [LARGE SCALE GENOMIC DNA]</scope>
    <source>
        <strain evidence="9">DSM 19858</strain>
    </source>
</reference>
<dbReference type="PANTHER" id="PTHR30329">
    <property type="entry name" value="STATOR ELEMENT OF FLAGELLAR MOTOR COMPLEX"/>
    <property type="match status" value="1"/>
</dbReference>
<dbReference type="Gene3D" id="2.60.120.260">
    <property type="entry name" value="Galactose-binding domain-like"/>
    <property type="match status" value="1"/>
</dbReference>
<dbReference type="CDD" id="cd07185">
    <property type="entry name" value="OmpA_C-like"/>
    <property type="match status" value="1"/>
</dbReference>
<dbReference type="PRINTS" id="PR01023">
    <property type="entry name" value="NAFLGMOTY"/>
</dbReference>
<evidence type="ECO:0000256" key="4">
    <source>
        <dbReference type="PROSITE-ProRule" id="PRU00473"/>
    </source>
</evidence>
<name>A0A1M6HFD4_9FLAO</name>
<evidence type="ECO:0000256" key="2">
    <source>
        <dbReference type="ARBA" id="ARBA00023136"/>
    </source>
</evidence>
<evidence type="ECO:0000256" key="5">
    <source>
        <dbReference type="SAM" id="MobiDB-lite"/>
    </source>
</evidence>
<dbReference type="PROSITE" id="PS51123">
    <property type="entry name" value="OMPA_2"/>
    <property type="match status" value="1"/>
</dbReference>
<feature type="domain" description="OmpA-like" evidence="7">
    <location>
        <begin position="259"/>
        <end position="376"/>
    </location>
</feature>
<proteinExistence type="predicted"/>
<dbReference type="Proteomes" id="UP000184543">
    <property type="component" value="Unassembled WGS sequence"/>
</dbReference>
<feature type="signal peptide" evidence="6">
    <location>
        <begin position="1"/>
        <end position="28"/>
    </location>
</feature>
<dbReference type="PRINTS" id="PR01021">
    <property type="entry name" value="OMPADOMAIN"/>
</dbReference>
<keyword evidence="6" id="KW-0732">Signal</keyword>
<dbReference type="InterPro" id="IPR036737">
    <property type="entry name" value="OmpA-like_sf"/>
</dbReference>
<dbReference type="InterPro" id="IPR006690">
    <property type="entry name" value="OMPA-like_CS"/>
</dbReference>
<evidence type="ECO:0000256" key="1">
    <source>
        <dbReference type="ARBA" id="ARBA00004442"/>
    </source>
</evidence>
<dbReference type="RefSeq" id="WP_244526797.1">
    <property type="nucleotide sequence ID" value="NZ_FQYU01000003.1"/>
</dbReference>
<dbReference type="Gene3D" id="3.30.1330.60">
    <property type="entry name" value="OmpA-like domain"/>
    <property type="match status" value="1"/>
</dbReference>
<comment type="subcellular location">
    <subcellularLocation>
        <location evidence="1">Cell outer membrane</location>
    </subcellularLocation>
</comment>
<evidence type="ECO:0000256" key="3">
    <source>
        <dbReference type="ARBA" id="ARBA00023237"/>
    </source>
</evidence>
<dbReference type="PROSITE" id="PS01068">
    <property type="entry name" value="OMPA_1"/>
    <property type="match status" value="1"/>
</dbReference>
<dbReference type="EMBL" id="FQYU01000003">
    <property type="protein sequence ID" value="SHJ20915.1"/>
    <property type="molecule type" value="Genomic_DNA"/>
</dbReference>
<dbReference type="Pfam" id="PF00691">
    <property type="entry name" value="OmpA"/>
    <property type="match status" value="1"/>
</dbReference>
<accession>A0A1M6HFD4</accession>
<keyword evidence="3" id="KW-0998">Cell outer membrane</keyword>
<dbReference type="InterPro" id="IPR050330">
    <property type="entry name" value="Bact_OuterMem_StrucFunc"/>
</dbReference>
<keyword evidence="9" id="KW-1185">Reference proteome</keyword>
<dbReference type="InterPro" id="IPR006665">
    <property type="entry name" value="OmpA-like"/>
</dbReference>
<evidence type="ECO:0000256" key="6">
    <source>
        <dbReference type="SAM" id="SignalP"/>
    </source>
</evidence>
<feature type="chain" id="PRO_5011957595" evidence="6">
    <location>
        <begin position="29"/>
        <end position="384"/>
    </location>
</feature>
<dbReference type="AlphaFoldDB" id="A0A1M6HFD4"/>
<evidence type="ECO:0000259" key="7">
    <source>
        <dbReference type="PROSITE" id="PS51123"/>
    </source>
</evidence>
<sequence>MKPFKFYLGLRALCVQVLVLCSCNTVIVGQNLVPNPSFEDYVNCPERLGNFDKDVKEWSAPSSGSTDYFNACSSKMGTPENFNGAQRAKSGTGYAGLYLYAPDDYREYLQVELGEPLEQGKKYQVSFYVSLAERSDFAIKEFGVLFSNAALQLSTKKELSKKLLYQQRENDYNYMEIGYSNFYSDTKDWVPVHTEFVAKGTERFMLMGNFKNNRRTRLFKTRKNAKQGAYYYVDMFEVKAVGTIPNGRVAGNTPSVKKIELGKTHIFEDVLFTFDGVELTLKAERELREIYSYLATDERLSIAVKGHTDTIGSERYNHSLSQKRAKVVADYLIGLGLPETRIAYQGYGGKNPRASNKTSKGRQRNRRVEFVITQDKPMDTPADQ</sequence>
<gene>
    <name evidence="8" type="ORF">SAMN04488513_10332</name>
</gene>
<dbReference type="PROSITE" id="PS51257">
    <property type="entry name" value="PROKAR_LIPOPROTEIN"/>
    <property type="match status" value="1"/>
</dbReference>
<evidence type="ECO:0000313" key="9">
    <source>
        <dbReference type="Proteomes" id="UP000184543"/>
    </source>
</evidence>
<keyword evidence="2 4" id="KW-0472">Membrane</keyword>